<proteinExistence type="predicted"/>
<name>A0ABV8K4A7_9BACL</name>
<organism evidence="1 2">
    <name type="scientific">Paenibacillus xanthanilyticus</name>
    <dbReference type="NCBI Taxonomy" id="1783531"/>
    <lineage>
        <taxon>Bacteria</taxon>
        <taxon>Bacillati</taxon>
        <taxon>Bacillota</taxon>
        <taxon>Bacilli</taxon>
        <taxon>Bacillales</taxon>
        <taxon>Paenibacillaceae</taxon>
        <taxon>Paenibacillus</taxon>
    </lineage>
</organism>
<dbReference type="EMBL" id="JBHSAM010000026">
    <property type="protein sequence ID" value="MFC4100803.1"/>
    <property type="molecule type" value="Genomic_DNA"/>
</dbReference>
<evidence type="ECO:0000313" key="1">
    <source>
        <dbReference type="EMBL" id="MFC4100803.1"/>
    </source>
</evidence>
<dbReference type="Proteomes" id="UP001595715">
    <property type="component" value="Unassembled WGS sequence"/>
</dbReference>
<gene>
    <name evidence="1" type="ORF">ACFOZ8_14255</name>
</gene>
<reference evidence="2" key="1">
    <citation type="journal article" date="2019" name="Int. J. Syst. Evol. Microbiol.">
        <title>The Global Catalogue of Microorganisms (GCM) 10K type strain sequencing project: providing services to taxonomists for standard genome sequencing and annotation.</title>
        <authorList>
            <consortium name="The Broad Institute Genomics Platform"/>
            <consortium name="The Broad Institute Genome Sequencing Center for Infectious Disease"/>
            <person name="Wu L."/>
            <person name="Ma J."/>
        </authorList>
    </citation>
    <scope>NUCLEOTIDE SEQUENCE [LARGE SCALE GENOMIC DNA]</scope>
    <source>
        <strain evidence="2">IBRC-M 10987</strain>
    </source>
</reference>
<dbReference type="RefSeq" id="WP_377719459.1">
    <property type="nucleotide sequence ID" value="NZ_JBHSAM010000026.1"/>
</dbReference>
<keyword evidence="2" id="KW-1185">Reference proteome</keyword>
<comment type="caution">
    <text evidence="1">The sequence shown here is derived from an EMBL/GenBank/DDBJ whole genome shotgun (WGS) entry which is preliminary data.</text>
</comment>
<accession>A0ABV8K4A7</accession>
<evidence type="ECO:0000313" key="2">
    <source>
        <dbReference type="Proteomes" id="UP001595715"/>
    </source>
</evidence>
<evidence type="ECO:0008006" key="3">
    <source>
        <dbReference type="Google" id="ProtNLM"/>
    </source>
</evidence>
<protein>
    <recommendedName>
        <fullName evidence="3">Regulatory protein YycH domain-containing protein</fullName>
    </recommendedName>
</protein>
<sequence>MKNQESWVNVAFLLLIPLLILAGYKASLDPGRAAAPPGAGASPRLSAFIGAGPGSAQAAVAAANAGGPILAAYAGDSPPQAAASDPLEPLPLYIQSGTYAQAGGSSQREAIATLEQLGDNRYRLYAAVHLSGVDTVELDAAFIVDGQTVAFQDDAYRELSLTLGDDSITIDYPANAFGDPEADLRGTYYLRSAPSDESPFLRALYDSIQLSGTMRQGQLVIHTYPLGPDERWLLLEARDSEGGGTANPPSLVRYRPHTGQFAPIPWEKALETLRLQDASEAMIYEITHKRYADRYRDVLEDRATREMPENAPLSEQEAFYIATGEHSVTRTEQLRDEPAAAGSRYIQEIDSSDEATVVVHLYELVEDGEEGHTATVDWLEVDRLTGRVSSMFEA</sequence>